<feature type="domain" description="Sulfatase-modifying factor enzyme-like" evidence="4">
    <location>
        <begin position="232"/>
        <end position="451"/>
    </location>
</feature>
<evidence type="ECO:0000259" key="4">
    <source>
        <dbReference type="Pfam" id="PF03781"/>
    </source>
</evidence>
<name>A0ABQ3FI58_9GAMM</name>
<dbReference type="EMBL" id="BMZM01000002">
    <property type="protein sequence ID" value="GHC25296.1"/>
    <property type="molecule type" value="Genomic_DNA"/>
</dbReference>
<dbReference type="InterPro" id="IPR017806">
    <property type="entry name" value="EgtB"/>
</dbReference>
<dbReference type="InterPro" id="IPR005532">
    <property type="entry name" value="SUMF_dom"/>
</dbReference>
<keyword evidence="7" id="KW-1185">Reference proteome</keyword>
<evidence type="ECO:0000256" key="2">
    <source>
        <dbReference type="ARBA" id="ARBA00023004"/>
    </source>
</evidence>
<organism evidence="6 7">
    <name type="scientific">Kushneria pakistanensis</name>
    <dbReference type="NCBI Taxonomy" id="1508770"/>
    <lineage>
        <taxon>Bacteria</taxon>
        <taxon>Pseudomonadati</taxon>
        <taxon>Pseudomonadota</taxon>
        <taxon>Gammaproteobacteria</taxon>
        <taxon>Oceanospirillales</taxon>
        <taxon>Halomonadaceae</taxon>
        <taxon>Kushneria</taxon>
    </lineage>
</organism>
<dbReference type="PANTHER" id="PTHR23150:SF36">
    <property type="entry name" value="HERCYNINE OXYGENASE"/>
    <property type="match status" value="1"/>
</dbReference>
<dbReference type="InterPro" id="IPR051043">
    <property type="entry name" value="Sulfatase_Mod_Factor_Kinase"/>
</dbReference>
<dbReference type="Pfam" id="PF12867">
    <property type="entry name" value="DinB_2"/>
    <property type="match status" value="1"/>
</dbReference>
<dbReference type="PANTHER" id="PTHR23150">
    <property type="entry name" value="SULFATASE MODIFYING FACTOR 1, 2"/>
    <property type="match status" value="1"/>
</dbReference>
<dbReference type="SUPFAM" id="SSF56436">
    <property type="entry name" value="C-type lectin-like"/>
    <property type="match status" value="1"/>
</dbReference>
<dbReference type="Proteomes" id="UP000604243">
    <property type="component" value="Unassembled WGS sequence"/>
</dbReference>
<keyword evidence="1" id="KW-0560">Oxidoreductase</keyword>
<evidence type="ECO:0000259" key="5">
    <source>
        <dbReference type="Pfam" id="PF12867"/>
    </source>
</evidence>
<protein>
    <submittedName>
        <fullName evidence="6">Ergothioneine biosynthesis protein EgtB</fullName>
    </submittedName>
</protein>
<gene>
    <name evidence="6" type="ORF">GCM10010082_17690</name>
</gene>
<keyword evidence="2" id="KW-0408">Iron</keyword>
<evidence type="ECO:0000313" key="7">
    <source>
        <dbReference type="Proteomes" id="UP000604243"/>
    </source>
</evidence>
<comment type="caution">
    <text evidence="6">The sequence shown here is derived from an EMBL/GenBank/DDBJ whole genome shotgun (WGS) entry which is preliminary data.</text>
</comment>
<reference evidence="7" key="1">
    <citation type="journal article" date="2019" name="Int. J. Syst. Evol. Microbiol.">
        <title>The Global Catalogue of Microorganisms (GCM) 10K type strain sequencing project: providing services to taxonomists for standard genome sequencing and annotation.</title>
        <authorList>
            <consortium name="The Broad Institute Genomics Platform"/>
            <consortium name="The Broad Institute Genome Sequencing Center for Infectious Disease"/>
            <person name="Wu L."/>
            <person name="Ma J."/>
        </authorList>
    </citation>
    <scope>NUCLEOTIDE SEQUENCE [LARGE SCALE GENOMIC DNA]</scope>
    <source>
        <strain evidence="7">KCTC 42082</strain>
    </source>
</reference>
<dbReference type="InterPro" id="IPR024775">
    <property type="entry name" value="DinB-like"/>
</dbReference>
<dbReference type="InterPro" id="IPR042095">
    <property type="entry name" value="SUMF_sf"/>
</dbReference>
<dbReference type="RefSeq" id="WP_189517201.1">
    <property type="nucleotide sequence ID" value="NZ_BMZM01000002.1"/>
</dbReference>
<comment type="pathway">
    <text evidence="3">Amino-acid biosynthesis; ergothioneine biosynthesis.</text>
</comment>
<dbReference type="Gene3D" id="3.90.1580.10">
    <property type="entry name" value="paralog of FGE (formylglycine-generating enzyme)"/>
    <property type="match status" value="1"/>
</dbReference>
<feature type="domain" description="DinB-like" evidence="5">
    <location>
        <begin position="24"/>
        <end position="157"/>
    </location>
</feature>
<dbReference type="InterPro" id="IPR016187">
    <property type="entry name" value="CTDL_fold"/>
</dbReference>
<evidence type="ECO:0000256" key="3">
    <source>
        <dbReference type="ARBA" id="ARBA00037882"/>
    </source>
</evidence>
<proteinExistence type="predicted"/>
<evidence type="ECO:0000313" key="6">
    <source>
        <dbReference type="EMBL" id="GHC25296.1"/>
    </source>
</evidence>
<sequence>MTQTTRAPIETAEGAHTREWLRRFQRVRNASEALCAPLETEDYMVQSMSDVSPPKWHLAHVSWFFEAFILSPYLDDYQTPDPAYDFLFNSYYETHGKPFPRHLRGTISRPTVAQVYQFRAHIDQEMERLLSAPPAEHLDEIIDRLEIGLHHEQQHQELLVMDIKHILSCNPLHPIYRQDIRERLLADADQAPADQTFNDKAPRWHRYAAGVRQIGIDYPTEPAREHDGQGFVFDSETPRHRQYVAEFELADRPVTNAEFIRFIEDNGYSRTELWLSDGWSTIHRTGWQAPEYWEKVDGRWHTMSMGGLVPLDPDAPVCHLSFYEADAYARWAGARLPTEAEWETAADDQPIRGNFVENDLLQPAAQNERAGDGPQQLYGDVWEWTGSAFLPYPGFTPLEGSLGEYNGKFMSGQMVLRGGCCATPGDHIRASYRNFFPPQARWAFSGIRLARDV</sequence>
<dbReference type="Pfam" id="PF03781">
    <property type="entry name" value="FGE-sulfatase"/>
    <property type="match status" value="1"/>
</dbReference>
<dbReference type="NCBIfam" id="TIGR03440">
    <property type="entry name" value="egtB_TIGR03440"/>
    <property type="match status" value="1"/>
</dbReference>
<accession>A0ABQ3FI58</accession>
<evidence type="ECO:0000256" key="1">
    <source>
        <dbReference type="ARBA" id="ARBA00023002"/>
    </source>
</evidence>